<feature type="transmembrane region" description="Helical" evidence="1">
    <location>
        <begin position="27"/>
        <end position="48"/>
    </location>
</feature>
<keyword evidence="1" id="KW-0812">Transmembrane</keyword>
<dbReference type="AlphaFoldDB" id="A0A381ULM7"/>
<proteinExistence type="predicted"/>
<evidence type="ECO:0000313" key="3">
    <source>
        <dbReference type="EMBL" id="SVA27693.1"/>
    </source>
</evidence>
<sequence>MHVDSHKWYRPQIDKRKLRELSKRRNIPGFIHFFIYFFTLFFFGYLSYLTWGTWFFLLFFFIYSTIYTFAIANGHETVHRTAFKTRWINEVFCYISFFQLHNEPLGFRWSHTFHHSKTLQTEGEYDHEIEVSRPTDLIRFFLKFVPLTDLFYIHQSSFVNITKLAFGIMSPSNKITAPKDQQKKIIR</sequence>
<evidence type="ECO:0000259" key="2">
    <source>
        <dbReference type="Pfam" id="PF00487"/>
    </source>
</evidence>
<keyword evidence="1" id="KW-0472">Membrane</keyword>
<dbReference type="EMBL" id="UINC01006466">
    <property type="protein sequence ID" value="SVA27693.1"/>
    <property type="molecule type" value="Genomic_DNA"/>
</dbReference>
<name>A0A381ULM7_9ZZZZ</name>
<dbReference type="Pfam" id="PF00487">
    <property type="entry name" value="FA_desaturase"/>
    <property type="match status" value="1"/>
</dbReference>
<accession>A0A381ULM7</accession>
<dbReference type="GO" id="GO:0006629">
    <property type="term" value="P:lipid metabolic process"/>
    <property type="evidence" value="ECO:0007669"/>
    <property type="project" value="InterPro"/>
</dbReference>
<organism evidence="3">
    <name type="scientific">marine metagenome</name>
    <dbReference type="NCBI Taxonomy" id="408172"/>
    <lineage>
        <taxon>unclassified sequences</taxon>
        <taxon>metagenomes</taxon>
        <taxon>ecological metagenomes</taxon>
    </lineage>
</organism>
<reference evidence="3" key="1">
    <citation type="submission" date="2018-05" db="EMBL/GenBank/DDBJ databases">
        <authorList>
            <person name="Lanie J.A."/>
            <person name="Ng W.-L."/>
            <person name="Kazmierczak K.M."/>
            <person name="Andrzejewski T.M."/>
            <person name="Davidsen T.M."/>
            <person name="Wayne K.J."/>
            <person name="Tettelin H."/>
            <person name="Glass J.I."/>
            <person name="Rusch D."/>
            <person name="Podicherti R."/>
            <person name="Tsui H.-C.T."/>
            <person name="Winkler M.E."/>
        </authorList>
    </citation>
    <scope>NUCLEOTIDE SEQUENCE</scope>
</reference>
<protein>
    <recommendedName>
        <fullName evidence="2">Fatty acid desaturase domain-containing protein</fullName>
    </recommendedName>
</protein>
<feature type="transmembrane region" description="Helical" evidence="1">
    <location>
        <begin position="54"/>
        <end position="74"/>
    </location>
</feature>
<keyword evidence="1" id="KW-1133">Transmembrane helix</keyword>
<feature type="domain" description="Fatty acid desaturase" evidence="2">
    <location>
        <begin position="53"/>
        <end position="154"/>
    </location>
</feature>
<feature type="non-terminal residue" evidence="3">
    <location>
        <position position="187"/>
    </location>
</feature>
<evidence type="ECO:0000256" key="1">
    <source>
        <dbReference type="SAM" id="Phobius"/>
    </source>
</evidence>
<dbReference type="InterPro" id="IPR005804">
    <property type="entry name" value="FA_desaturase_dom"/>
</dbReference>
<gene>
    <name evidence="3" type="ORF">METZ01_LOCUS80547</name>
</gene>